<dbReference type="EMBL" id="CP066776">
    <property type="protein sequence ID" value="QQL46104.1"/>
    <property type="molecule type" value="Genomic_DNA"/>
</dbReference>
<keyword evidence="2" id="KW-1185">Reference proteome</keyword>
<organism evidence="1 2">
    <name type="scientific">Sulfuriroseicoccus oceanibius</name>
    <dbReference type="NCBI Taxonomy" id="2707525"/>
    <lineage>
        <taxon>Bacteria</taxon>
        <taxon>Pseudomonadati</taxon>
        <taxon>Verrucomicrobiota</taxon>
        <taxon>Verrucomicrobiia</taxon>
        <taxon>Verrucomicrobiales</taxon>
        <taxon>Verrucomicrobiaceae</taxon>
        <taxon>Sulfuriroseicoccus</taxon>
    </lineage>
</organism>
<dbReference type="Proteomes" id="UP000475117">
    <property type="component" value="Chromosome"/>
</dbReference>
<dbReference type="KEGG" id="soa:G3M56_005850"/>
<name>A0A6B3L2M6_9BACT</name>
<evidence type="ECO:0000313" key="1">
    <source>
        <dbReference type="EMBL" id="QQL46104.1"/>
    </source>
</evidence>
<protein>
    <submittedName>
        <fullName evidence="1">Uncharacterized protein</fullName>
    </submittedName>
</protein>
<proteinExistence type="predicted"/>
<dbReference type="RefSeq" id="WP_164362780.1">
    <property type="nucleotide sequence ID" value="NZ_CP066776.1"/>
</dbReference>
<reference evidence="1 2" key="1">
    <citation type="submission" date="2020-12" db="EMBL/GenBank/DDBJ databases">
        <title>Sulforoseuscoccus oceanibium gen. nov., sp. nov., a representative of the phylum Verrucomicrobia with special cytoplasmic membrane, and proposal of Sulforoseuscoccusaceae fam. nov.</title>
        <authorList>
            <person name="Xi F."/>
        </authorList>
    </citation>
    <scope>NUCLEOTIDE SEQUENCE [LARGE SCALE GENOMIC DNA]</scope>
    <source>
        <strain evidence="1 2">T37</strain>
    </source>
</reference>
<evidence type="ECO:0000313" key="2">
    <source>
        <dbReference type="Proteomes" id="UP000475117"/>
    </source>
</evidence>
<sequence>MKTFCKWKEKELLKRADVFADLVSEPRFVCRKCARVANTKKALCKAMPLATGLRVLDEAG</sequence>
<accession>A0A6B3L2M6</accession>
<dbReference type="AlphaFoldDB" id="A0A6B3L2M6"/>
<gene>
    <name evidence="1" type="ORF">G3M56_005850</name>
</gene>